<dbReference type="KEGG" id="rcr:NCTC10994_02193"/>
<dbReference type="AlphaFoldDB" id="A0A2X4WZM0"/>
<dbReference type="GO" id="GO:0046872">
    <property type="term" value="F:metal ion binding"/>
    <property type="evidence" value="ECO:0007669"/>
    <property type="project" value="InterPro"/>
</dbReference>
<dbReference type="InterPro" id="IPR017520">
    <property type="entry name" value="CHP03086"/>
</dbReference>
<accession>A0A2X4WZM0</accession>
<reference evidence="2 3" key="1">
    <citation type="submission" date="2018-06" db="EMBL/GenBank/DDBJ databases">
        <authorList>
            <consortium name="Pathogen Informatics"/>
            <person name="Doyle S."/>
        </authorList>
    </citation>
    <scope>NUCLEOTIDE SEQUENCE [LARGE SCALE GENOMIC DNA]</scope>
    <source>
        <strain evidence="2 3">NCTC10994</strain>
    </source>
</reference>
<dbReference type="EMBL" id="LS483468">
    <property type="protein sequence ID" value="SQI32485.1"/>
    <property type="molecule type" value="Genomic_DNA"/>
</dbReference>
<name>A0A2X4WZM0_9NOCA</name>
<dbReference type="NCBIfam" id="TIGR03083">
    <property type="entry name" value="maleylpyruvate isomerase family mycothiol-dependent enzyme"/>
    <property type="match status" value="1"/>
</dbReference>
<dbReference type="InterPro" id="IPR034660">
    <property type="entry name" value="DinB/YfiT-like"/>
</dbReference>
<gene>
    <name evidence="2" type="ORF">NCTC10994_02193</name>
</gene>
<keyword evidence="3" id="KW-1185">Reference proteome</keyword>
<dbReference type="InterPro" id="IPR017517">
    <property type="entry name" value="Maleyloyr_isom"/>
</dbReference>
<keyword evidence="2" id="KW-0670">Pyruvate</keyword>
<dbReference type="RefSeq" id="WP_072702576.1">
    <property type="nucleotide sequence ID" value="NZ_JAFBBL010000001.1"/>
</dbReference>
<sequence length="198" mass="21414">MTTAQHDPRPLFRGALEWAGDLFAGVRAEQLTDPTPCPEFDVRALLGHLASTIDRGRVVGEGGDVHTVPECLSSPGDEWSSTLDDVTKRYWEVWSNDALLDTPVTAPWGTFPGRAAVLVSLNEVLVHGWDLAAATGQNTEADPQLAQAAYEVMQRVLPATPREGLPFGPVVDPAPDAGPTERLANWCGRVTAPWMHRA</sequence>
<dbReference type="STRING" id="1219011.GCA_001895045_03286"/>
<feature type="domain" description="Mycothiol-dependent maleylpyruvate isomerase metal-binding" evidence="1">
    <location>
        <begin position="20"/>
        <end position="132"/>
    </location>
</feature>
<protein>
    <submittedName>
        <fullName evidence="2">Mycothiol maleylpyruvate isomerase N-terminal domain</fullName>
    </submittedName>
</protein>
<evidence type="ECO:0000313" key="3">
    <source>
        <dbReference type="Proteomes" id="UP000249091"/>
    </source>
</evidence>
<dbReference type="NCBIfam" id="TIGR03086">
    <property type="entry name" value="TIGR03086 family metal-binding protein"/>
    <property type="match status" value="1"/>
</dbReference>
<organism evidence="2 3">
    <name type="scientific">Rhodococcus coprophilus</name>
    <dbReference type="NCBI Taxonomy" id="38310"/>
    <lineage>
        <taxon>Bacteria</taxon>
        <taxon>Bacillati</taxon>
        <taxon>Actinomycetota</taxon>
        <taxon>Actinomycetes</taxon>
        <taxon>Mycobacteriales</taxon>
        <taxon>Nocardiaceae</taxon>
        <taxon>Rhodococcus</taxon>
    </lineage>
</organism>
<keyword evidence="2" id="KW-0413">Isomerase</keyword>
<proteinExistence type="predicted"/>
<dbReference type="Proteomes" id="UP000249091">
    <property type="component" value="Chromosome 1"/>
</dbReference>
<dbReference type="InterPro" id="IPR024344">
    <property type="entry name" value="MDMPI_metal-binding"/>
</dbReference>
<dbReference type="GO" id="GO:0016853">
    <property type="term" value="F:isomerase activity"/>
    <property type="evidence" value="ECO:0007669"/>
    <property type="project" value="UniProtKB-KW"/>
</dbReference>
<evidence type="ECO:0000313" key="2">
    <source>
        <dbReference type="EMBL" id="SQI32485.1"/>
    </source>
</evidence>
<dbReference type="Pfam" id="PF11716">
    <property type="entry name" value="MDMPI_N"/>
    <property type="match status" value="1"/>
</dbReference>
<dbReference type="SUPFAM" id="SSF109854">
    <property type="entry name" value="DinB/YfiT-like putative metalloenzymes"/>
    <property type="match status" value="1"/>
</dbReference>
<evidence type="ECO:0000259" key="1">
    <source>
        <dbReference type="Pfam" id="PF11716"/>
    </source>
</evidence>